<accession>A0A9W9FIZ7</accession>
<evidence type="ECO:0000256" key="9">
    <source>
        <dbReference type="ARBA" id="ARBA00043152"/>
    </source>
</evidence>
<sequence>MTARIAMKSPLNETEHITAPEPAARPTPTVALWTHHQSFNCEFSNPIPTMNDITFAYNSNLFLYATLEYASFIAHGQVAGPPSCPVLTVVPIAGVAYLDRPSQAGYFIFPDLSVRYEGRYRLVFHLYEEIKDAKDADQDSNVPLPKRVGKINGAPQAFLNFRLDVKSVPFTVYSAKKFPGLATSTPLSRIIAEQGCRVRIRRDAQLNAGGKYDFHEERAAAAVYAGSFVRNSAPDRYVATLVERSRSNGNGSAMVSPYEFGDTQRRPPGPAYGFPGLQPTFQQPMPPASMSHDEIPSYQSYLSFGSTPT</sequence>
<feature type="region of interest" description="Disordered" evidence="10">
    <location>
        <begin position="265"/>
        <end position="309"/>
    </location>
</feature>
<evidence type="ECO:0000256" key="7">
    <source>
        <dbReference type="ARBA" id="ARBA00038005"/>
    </source>
</evidence>
<dbReference type="Pfam" id="PF11754">
    <property type="entry name" value="Velvet"/>
    <property type="match status" value="1"/>
</dbReference>
<dbReference type="GO" id="GO:0005634">
    <property type="term" value="C:nucleus"/>
    <property type="evidence" value="ECO:0007669"/>
    <property type="project" value="UniProtKB-SubCell"/>
</dbReference>
<evidence type="ECO:0000256" key="6">
    <source>
        <dbReference type="ARBA" id="ARBA00023242"/>
    </source>
</evidence>
<gene>
    <name evidence="12" type="ORF">N7456_007072</name>
</gene>
<dbReference type="InterPro" id="IPR038491">
    <property type="entry name" value="Velvet_dom_sf"/>
</dbReference>
<evidence type="ECO:0000256" key="4">
    <source>
        <dbReference type="ARBA" id="ARBA00023015"/>
    </source>
</evidence>
<dbReference type="InterPro" id="IPR021740">
    <property type="entry name" value="Velvet"/>
</dbReference>
<comment type="caution">
    <text evidence="12">The sequence shown here is derived from an EMBL/GenBank/DDBJ whole genome shotgun (WGS) entry which is preliminary data.</text>
</comment>
<feature type="compositionally biased region" description="Polar residues" evidence="10">
    <location>
        <begin position="297"/>
        <end position="309"/>
    </location>
</feature>
<evidence type="ECO:0000256" key="5">
    <source>
        <dbReference type="ARBA" id="ARBA00023163"/>
    </source>
</evidence>
<dbReference type="PROSITE" id="PS51821">
    <property type="entry name" value="VELVET"/>
    <property type="match status" value="1"/>
</dbReference>
<feature type="region of interest" description="Disordered" evidence="10">
    <location>
        <begin position="1"/>
        <end position="24"/>
    </location>
</feature>
<dbReference type="PANTHER" id="PTHR33572">
    <property type="entry name" value="SPORE DEVELOPMENT REGULATOR VOSA"/>
    <property type="match status" value="1"/>
</dbReference>
<comment type="similarity">
    <text evidence="7">Belongs to the velvet family. VeA subfamily.</text>
</comment>
<reference evidence="12" key="2">
    <citation type="journal article" date="2023" name="IMA Fungus">
        <title>Comparative genomic study of the Penicillium genus elucidates a diverse pangenome and 15 lateral gene transfer events.</title>
        <authorList>
            <person name="Petersen C."/>
            <person name="Sorensen T."/>
            <person name="Nielsen M.R."/>
            <person name="Sondergaard T.E."/>
            <person name="Sorensen J.L."/>
            <person name="Fitzpatrick D.A."/>
            <person name="Frisvad J.C."/>
            <person name="Nielsen K.L."/>
        </authorList>
    </citation>
    <scope>NUCLEOTIDE SEQUENCE</scope>
    <source>
        <strain evidence="12">IBT 30069</strain>
    </source>
</reference>
<dbReference type="EMBL" id="JAPQKH010000004">
    <property type="protein sequence ID" value="KAJ5101020.1"/>
    <property type="molecule type" value="Genomic_DNA"/>
</dbReference>
<dbReference type="GO" id="GO:0005737">
    <property type="term" value="C:cytoplasm"/>
    <property type="evidence" value="ECO:0007669"/>
    <property type="project" value="UniProtKB-SubCell"/>
</dbReference>
<feature type="domain" description="Velvet" evidence="11">
    <location>
        <begin position="1"/>
        <end position="201"/>
    </location>
</feature>
<protein>
    <recommendedName>
        <fullName evidence="8">Developmental and secondary metabolism regulator veA</fullName>
    </recommendedName>
    <alternativeName>
        <fullName evidence="9">Velvet complex subunit A</fullName>
    </alternativeName>
</protein>
<organism evidence="12 13">
    <name type="scientific">Penicillium angulare</name>
    <dbReference type="NCBI Taxonomy" id="116970"/>
    <lineage>
        <taxon>Eukaryota</taxon>
        <taxon>Fungi</taxon>
        <taxon>Dikarya</taxon>
        <taxon>Ascomycota</taxon>
        <taxon>Pezizomycotina</taxon>
        <taxon>Eurotiomycetes</taxon>
        <taxon>Eurotiomycetidae</taxon>
        <taxon>Eurotiales</taxon>
        <taxon>Aspergillaceae</taxon>
        <taxon>Penicillium</taxon>
    </lineage>
</organism>
<dbReference type="PANTHER" id="PTHR33572:SF14">
    <property type="entry name" value="DEVELOPMENTAL AND SECONDARY METABOLISM REGULATOR VEA"/>
    <property type="match status" value="1"/>
</dbReference>
<keyword evidence="6" id="KW-0539">Nucleus</keyword>
<keyword evidence="4" id="KW-0805">Transcription regulation</keyword>
<evidence type="ECO:0000256" key="10">
    <source>
        <dbReference type="SAM" id="MobiDB-lite"/>
    </source>
</evidence>
<evidence type="ECO:0000256" key="3">
    <source>
        <dbReference type="ARBA" id="ARBA00022490"/>
    </source>
</evidence>
<evidence type="ECO:0000313" key="13">
    <source>
        <dbReference type="Proteomes" id="UP001149165"/>
    </source>
</evidence>
<keyword evidence="5" id="KW-0804">Transcription</keyword>
<evidence type="ECO:0000313" key="12">
    <source>
        <dbReference type="EMBL" id="KAJ5101020.1"/>
    </source>
</evidence>
<dbReference type="OrthoDB" id="5384689at2759"/>
<dbReference type="Proteomes" id="UP001149165">
    <property type="component" value="Unassembled WGS sequence"/>
</dbReference>
<dbReference type="AlphaFoldDB" id="A0A9W9FIZ7"/>
<reference evidence="12" key="1">
    <citation type="submission" date="2022-11" db="EMBL/GenBank/DDBJ databases">
        <authorList>
            <person name="Petersen C."/>
        </authorList>
    </citation>
    <scope>NUCLEOTIDE SEQUENCE</scope>
    <source>
        <strain evidence="12">IBT 30069</strain>
    </source>
</reference>
<keyword evidence="13" id="KW-1185">Reference proteome</keyword>
<evidence type="ECO:0000256" key="8">
    <source>
        <dbReference type="ARBA" id="ARBA00041053"/>
    </source>
</evidence>
<proteinExistence type="inferred from homology"/>
<keyword evidence="3" id="KW-0963">Cytoplasm</keyword>
<evidence type="ECO:0000259" key="11">
    <source>
        <dbReference type="PROSITE" id="PS51821"/>
    </source>
</evidence>
<evidence type="ECO:0000256" key="1">
    <source>
        <dbReference type="ARBA" id="ARBA00004123"/>
    </source>
</evidence>
<comment type="subcellular location">
    <subcellularLocation>
        <location evidence="2">Cytoplasm</location>
    </subcellularLocation>
    <subcellularLocation>
        <location evidence="1">Nucleus</location>
    </subcellularLocation>
</comment>
<name>A0A9W9FIZ7_9EURO</name>
<dbReference type="InterPro" id="IPR037525">
    <property type="entry name" value="Velvet_dom"/>
</dbReference>
<evidence type="ECO:0000256" key="2">
    <source>
        <dbReference type="ARBA" id="ARBA00004496"/>
    </source>
</evidence>
<dbReference type="Gene3D" id="2.60.40.3960">
    <property type="entry name" value="Velvet domain"/>
    <property type="match status" value="1"/>
</dbReference>